<dbReference type="PROSITE" id="PS50110">
    <property type="entry name" value="RESPONSE_REGULATORY"/>
    <property type="match status" value="1"/>
</dbReference>
<dbReference type="Proteomes" id="UP000035932">
    <property type="component" value="Unassembled WGS sequence"/>
</dbReference>
<reference evidence="3 4" key="1">
    <citation type="submission" date="2015-06" db="EMBL/GenBank/DDBJ databases">
        <title>Recapitulation of the evolution of biosynthetic gene clusters reveals hidden chemical diversity on bacterial genomes.</title>
        <authorList>
            <person name="Cruz-Morales P."/>
            <person name="Martinez-Guerrero C."/>
            <person name="Morales-Escalante M.A."/>
            <person name="Yanez-Guerra L.A."/>
            <person name="Kopp J.F."/>
            <person name="Feldmann J."/>
            <person name="Ramos-Aboites H.E."/>
            <person name="Barona-Gomez F."/>
        </authorList>
    </citation>
    <scope>NUCLEOTIDE SEQUENCE [LARGE SCALE GENOMIC DNA]</scope>
    <source>
        <strain evidence="3 4">ATCC 31245</strain>
    </source>
</reference>
<dbReference type="EMBL" id="LFML01000041">
    <property type="protein sequence ID" value="KMO97834.1"/>
    <property type="molecule type" value="Genomic_DNA"/>
</dbReference>
<accession>A0A0J6XRF8</accession>
<comment type="caution">
    <text evidence="3">The sequence shown here is derived from an EMBL/GenBank/DDBJ whole genome shotgun (WGS) entry which is preliminary data.</text>
</comment>
<dbReference type="GO" id="GO:0000160">
    <property type="term" value="P:phosphorelay signal transduction system"/>
    <property type="evidence" value="ECO:0007669"/>
    <property type="project" value="InterPro"/>
</dbReference>
<organism evidence="3 4">
    <name type="scientific">Streptomyces roseus</name>
    <dbReference type="NCBI Taxonomy" id="66430"/>
    <lineage>
        <taxon>Bacteria</taxon>
        <taxon>Bacillati</taxon>
        <taxon>Actinomycetota</taxon>
        <taxon>Actinomycetes</taxon>
        <taxon>Kitasatosporales</taxon>
        <taxon>Streptomycetaceae</taxon>
        <taxon>Streptomyces</taxon>
    </lineage>
</organism>
<evidence type="ECO:0000313" key="3">
    <source>
        <dbReference type="EMBL" id="KMO97834.1"/>
    </source>
</evidence>
<protein>
    <recommendedName>
        <fullName evidence="2">Response regulatory domain-containing protein</fullName>
    </recommendedName>
</protein>
<sequence>MTRVLVVEDDPQLVRALKINLQARKFEVAEAPDGRSALRPAVRKPPVRRRADRATAVRSLAVPVI</sequence>
<dbReference type="AlphaFoldDB" id="A0A0J6XRF8"/>
<dbReference type="STRING" id="66430.ACS04_10845"/>
<name>A0A0J6XRF8_9ACTN</name>
<evidence type="ECO:0000256" key="1">
    <source>
        <dbReference type="PROSITE-ProRule" id="PRU00169"/>
    </source>
</evidence>
<dbReference type="InterPro" id="IPR001789">
    <property type="entry name" value="Sig_transdc_resp-reg_receiver"/>
</dbReference>
<dbReference type="Gene3D" id="3.40.50.2300">
    <property type="match status" value="1"/>
</dbReference>
<feature type="domain" description="Response regulatory" evidence="2">
    <location>
        <begin position="3"/>
        <end position="65"/>
    </location>
</feature>
<dbReference type="PATRIC" id="fig|66430.4.peg.4557"/>
<evidence type="ECO:0000313" key="4">
    <source>
        <dbReference type="Proteomes" id="UP000035932"/>
    </source>
</evidence>
<proteinExistence type="predicted"/>
<dbReference type="SUPFAM" id="SSF52172">
    <property type="entry name" value="CheY-like"/>
    <property type="match status" value="1"/>
</dbReference>
<keyword evidence="4" id="KW-1185">Reference proteome</keyword>
<dbReference type="InterPro" id="IPR011006">
    <property type="entry name" value="CheY-like_superfamily"/>
</dbReference>
<evidence type="ECO:0000259" key="2">
    <source>
        <dbReference type="PROSITE" id="PS50110"/>
    </source>
</evidence>
<comment type="caution">
    <text evidence="1">Lacks conserved residue(s) required for the propagation of feature annotation.</text>
</comment>
<gene>
    <name evidence="3" type="ORF">ACS04_10845</name>
</gene>